<dbReference type="PANTHER" id="PTHR15430:SF1">
    <property type="entry name" value="GLOMULIN"/>
    <property type="match status" value="1"/>
</dbReference>
<keyword evidence="2" id="KW-1185">Reference proteome</keyword>
<dbReference type="GO" id="GO:0055105">
    <property type="term" value="F:ubiquitin-protein transferase inhibitor activity"/>
    <property type="evidence" value="ECO:0007669"/>
    <property type="project" value="TreeGrafter"/>
</dbReference>
<dbReference type="GO" id="GO:0005737">
    <property type="term" value="C:cytoplasm"/>
    <property type="evidence" value="ECO:0007669"/>
    <property type="project" value="TreeGrafter"/>
</dbReference>
<gene>
    <name evidence="1" type="ORF">QYM36_003214</name>
</gene>
<accession>A0AA88I7Q4</accession>
<dbReference type="InterPro" id="IPR013877">
    <property type="entry name" value="YAP-bd/ALF4/Glomulin"/>
</dbReference>
<evidence type="ECO:0008006" key="3">
    <source>
        <dbReference type="Google" id="ProtNLM"/>
    </source>
</evidence>
<dbReference type="AlphaFoldDB" id="A0AA88I7Q4"/>
<protein>
    <recommendedName>
        <fullName evidence="3">Glomulin</fullName>
    </recommendedName>
</protein>
<dbReference type="EMBL" id="JAVRJZ010000005">
    <property type="protein sequence ID" value="KAK2722944.1"/>
    <property type="molecule type" value="Genomic_DNA"/>
</dbReference>
<reference evidence="1" key="1">
    <citation type="submission" date="2023-07" db="EMBL/GenBank/DDBJ databases">
        <title>Chromosome-level genome assembly of Artemia franciscana.</title>
        <authorList>
            <person name="Jo E."/>
        </authorList>
    </citation>
    <scope>NUCLEOTIDE SEQUENCE</scope>
    <source>
        <tissue evidence="1">Whole body</tissue>
    </source>
</reference>
<dbReference type="PANTHER" id="PTHR15430">
    <property type="entry name" value="GLOMULIN"/>
    <property type="match status" value="1"/>
</dbReference>
<dbReference type="Pfam" id="PF08568">
    <property type="entry name" value="Kinetochor_Ybp2"/>
    <property type="match status" value="1"/>
</dbReference>
<dbReference type="InterPro" id="IPR019516">
    <property type="entry name" value="Glomulin/ALF4"/>
</dbReference>
<organism evidence="1 2">
    <name type="scientific">Artemia franciscana</name>
    <name type="common">Brine shrimp</name>
    <name type="synonym">Artemia sanfranciscana</name>
    <dbReference type="NCBI Taxonomy" id="6661"/>
    <lineage>
        <taxon>Eukaryota</taxon>
        <taxon>Metazoa</taxon>
        <taxon>Ecdysozoa</taxon>
        <taxon>Arthropoda</taxon>
        <taxon>Crustacea</taxon>
        <taxon>Branchiopoda</taxon>
        <taxon>Anostraca</taxon>
        <taxon>Artemiidae</taxon>
        <taxon>Artemia</taxon>
    </lineage>
</organism>
<evidence type="ECO:0000313" key="1">
    <source>
        <dbReference type="EMBL" id="KAK2722944.1"/>
    </source>
</evidence>
<name>A0AA88I7Q4_ARTSF</name>
<proteinExistence type="predicted"/>
<comment type="caution">
    <text evidence="1">The sequence shown here is derived from an EMBL/GenBank/DDBJ whole genome shotgun (WGS) entry which is preliminary data.</text>
</comment>
<evidence type="ECO:0000313" key="2">
    <source>
        <dbReference type="Proteomes" id="UP001187531"/>
    </source>
</evidence>
<dbReference type="Proteomes" id="UP001187531">
    <property type="component" value="Unassembled WGS sequence"/>
</dbReference>
<sequence length="564" mass="65444">MKEEEMDDFCVKYISAYKASDYGTLKLLLHKKDVQEVYQDRAMLLIDSVCGYFLEKKNPSSELEELSEILINQIIEHSRPKESLIALLEHIERCGLTNKFALMLRLVQKSLKRFDHQKRILSTTWALQSISDITMKLELPDYSGLDEKERILVDSSEENLFIVDFLKQIYLFLEPFISEVCVHTNVLNGFIITKTRHTLQKGILVVFEHPLVYLDLHSTTDSSPKVMKYVRQMIKLLSEVQADFLKLLTYDKVKDPTEEKKKWNLALANLFYLLLCEDVTFYLPLIYSHLYLLECALPFIAELLENSNSMVRLKGLYILQSFMPKIKKESLGFMHFSLQDHSKMYRNLQSTIIYADLQDVRSLALNVYEQYVNLFDVSAQFILLRQVLNVSTHSGLRGKAITMIKDRFVRCYRYRLSPMFERYFEGLLTQMTQLRCGIETDLLDNYDEIFASLNALQCFLIMDSVNNLGLKNMIPSIQESFLKPLQKGIDLSKAHWDLKLRELKEGNKADAPPYDIVVSGQKLGALSLETQKEIVLKGLLDMDFMNAILARTNECVSAYLNKHK</sequence>